<dbReference type="AlphaFoldDB" id="A0A023AZJ0"/>
<dbReference type="EMBL" id="AFNH02001162">
    <property type="protein sequence ID" value="EZG43916.1"/>
    <property type="molecule type" value="Genomic_DNA"/>
</dbReference>
<name>A0A023AZJ0_GRENI</name>
<proteinExistence type="predicted"/>
<dbReference type="GeneID" id="22915380"/>
<comment type="caution">
    <text evidence="1">The sequence shown here is derived from an EMBL/GenBank/DDBJ whole genome shotgun (WGS) entry which is preliminary data.</text>
</comment>
<evidence type="ECO:0000313" key="1">
    <source>
        <dbReference type="EMBL" id="EZG43916.1"/>
    </source>
</evidence>
<reference evidence="1" key="1">
    <citation type="submission" date="2013-12" db="EMBL/GenBank/DDBJ databases">
        <authorList>
            <person name="Omoto C.K."/>
            <person name="Sibley D."/>
            <person name="Venepally P."/>
            <person name="Hadjithomas M."/>
            <person name="Karamycheva S."/>
            <person name="Brunk B."/>
            <person name="Roos D."/>
            <person name="Caler E."/>
            <person name="Lorenzi H."/>
        </authorList>
    </citation>
    <scope>NUCLEOTIDE SEQUENCE</scope>
</reference>
<dbReference type="VEuPathDB" id="CryptoDB:GNI_155580"/>
<gene>
    <name evidence="1" type="ORF">GNI_155580</name>
</gene>
<keyword evidence="2" id="KW-1185">Reference proteome</keyword>
<sequence length="63" mass="6858">MTAANTGFDAGAMQNQTEMYFESVEQIMDDESSESDNQGVSGTGYKSTVASKFFEDMIGPFAR</sequence>
<dbReference type="Proteomes" id="UP000019763">
    <property type="component" value="Unassembled WGS sequence"/>
</dbReference>
<protein>
    <submittedName>
        <fullName evidence="1">Uncharacterized protein</fullName>
    </submittedName>
</protein>
<organism evidence="1 2">
    <name type="scientific">Gregarina niphandrodes</name>
    <name type="common">Septate eugregarine</name>
    <dbReference type="NCBI Taxonomy" id="110365"/>
    <lineage>
        <taxon>Eukaryota</taxon>
        <taxon>Sar</taxon>
        <taxon>Alveolata</taxon>
        <taxon>Apicomplexa</taxon>
        <taxon>Conoidasida</taxon>
        <taxon>Gregarinasina</taxon>
        <taxon>Eugregarinorida</taxon>
        <taxon>Gregarinidae</taxon>
        <taxon>Gregarina</taxon>
    </lineage>
</organism>
<evidence type="ECO:0000313" key="2">
    <source>
        <dbReference type="Proteomes" id="UP000019763"/>
    </source>
</evidence>
<accession>A0A023AZJ0</accession>
<dbReference type="RefSeq" id="XP_011132887.1">
    <property type="nucleotide sequence ID" value="XM_011134585.1"/>
</dbReference>